<feature type="chain" id="PRO_5034044084" evidence="3">
    <location>
        <begin position="22"/>
        <end position="267"/>
    </location>
</feature>
<keyword evidence="3" id="KW-0732">Signal</keyword>
<organism evidence="4 5">
    <name type="scientific">Obba rivulosa</name>
    <dbReference type="NCBI Taxonomy" id="1052685"/>
    <lineage>
        <taxon>Eukaryota</taxon>
        <taxon>Fungi</taxon>
        <taxon>Dikarya</taxon>
        <taxon>Basidiomycota</taxon>
        <taxon>Agaricomycotina</taxon>
        <taxon>Agaricomycetes</taxon>
        <taxon>Polyporales</taxon>
        <taxon>Gelatoporiaceae</taxon>
        <taxon>Obba</taxon>
    </lineage>
</organism>
<evidence type="ECO:0000313" key="4">
    <source>
        <dbReference type="EMBL" id="OCH88625.1"/>
    </source>
</evidence>
<sequence length="267" mass="28393">MRLTIFSLLVAGAGLVSQTGASPLRVVVVSGHADGSNPAGVVSTTTEVHQGRPPCGRMKSTLDRITALFPGWPPSGAHTPPLPSAGVVPDQLESGMAHILPVSKPGPFPIGPLFHVGAVSIEQLEEAQRAQAQAEGKAHEEHTMPQDENAPGPLRVIRVGHRGHHFGMGKHRRPFIHRLHFALAALGPWEGRAVAFVLGCGIGVLLRMLWVLAVVVARTVRPGSPSQDHDALFDADLDAEEYAVPPPHYTADVKIPIPTEKTEPAEN</sequence>
<evidence type="ECO:0000256" key="2">
    <source>
        <dbReference type="SAM" id="Phobius"/>
    </source>
</evidence>
<feature type="signal peptide" evidence="3">
    <location>
        <begin position="1"/>
        <end position="21"/>
    </location>
</feature>
<feature type="transmembrane region" description="Helical" evidence="2">
    <location>
        <begin position="193"/>
        <end position="217"/>
    </location>
</feature>
<evidence type="ECO:0000313" key="5">
    <source>
        <dbReference type="Proteomes" id="UP000250043"/>
    </source>
</evidence>
<feature type="compositionally biased region" description="Basic and acidic residues" evidence="1">
    <location>
        <begin position="136"/>
        <end position="145"/>
    </location>
</feature>
<keyword evidence="2" id="KW-1133">Transmembrane helix</keyword>
<protein>
    <submittedName>
        <fullName evidence="4">Uncharacterized protein</fullName>
    </submittedName>
</protein>
<gene>
    <name evidence="4" type="ORF">OBBRIDRAFT_836424</name>
</gene>
<accession>A0A8E2AUK9</accession>
<name>A0A8E2AUK9_9APHY</name>
<proteinExistence type="predicted"/>
<reference evidence="4 5" key="1">
    <citation type="submission" date="2016-07" db="EMBL/GenBank/DDBJ databases">
        <title>Draft genome of the white-rot fungus Obba rivulosa 3A-2.</title>
        <authorList>
            <consortium name="DOE Joint Genome Institute"/>
            <person name="Miettinen O."/>
            <person name="Riley R."/>
            <person name="Acob R."/>
            <person name="Barry K."/>
            <person name="Cullen D."/>
            <person name="De Vries R."/>
            <person name="Hainaut M."/>
            <person name="Hatakka A."/>
            <person name="Henrissat B."/>
            <person name="Hilden K."/>
            <person name="Kuo R."/>
            <person name="Labutti K."/>
            <person name="Lipzen A."/>
            <person name="Makela M.R."/>
            <person name="Sandor L."/>
            <person name="Spatafora J.W."/>
            <person name="Grigoriev I.V."/>
            <person name="Hibbett D.S."/>
        </authorList>
    </citation>
    <scope>NUCLEOTIDE SEQUENCE [LARGE SCALE GENOMIC DNA]</scope>
    <source>
        <strain evidence="4 5">3A-2</strain>
    </source>
</reference>
<dbReference type="AlphaFoldDB" id="A0A8E2AUK9"/>
<keyword evidence="2" id="KW-0812">Transmembrane</keyword>
<evidence type="ECO:0000256" key="3">
    <source>
        <dbReference type="SAM" id="SignalP"/>
    </source>
</evidence>
<evidence type="ECO:0000256" key="1">
    <source>
        <dbReference type="SAM" id="MobiDB-lite"/>
    </source>
</evidence>
<feature type="region of interest" description="Disordered" evidence="1">
    <location>
        <begin position="128"/>
        <end position="152"/>
    </location>
</feature>
<keyword evidence="5" id="KW-1185">Reference proteome</keyword>
<dbReference type="OrthoDB" id="3233375at2759"/>
<dbReference type="Proteomes" id="UP000250043">
    <property type="component" value="Unassembled WGS sequence"/>
</dbReference>
<keyword evidence="2" id="KW-0472">Membrane</keyword>
<dbReference type="EMBL" id="KV722447">
    <property type="protein sequence ID" value="OCH88625.1"/>
    <property type="molecule type" value="Genomic_DNA"/>
</dbReference>